<evidence type="ECO:0000313" key="3">
    <source>
        <dbReference type="Proteomes" id="UP000808146"/>
    </source>
</evidence>
<evidence type="ECO:0000313" key="2">
    <source>
        <dbReference type="EMBL" id="MBK8892117.1"/>
    </source>
</evidence>
<comment type="caution">
    <text evidence="2">The sequence shown here is derived from an EMBL/GenBank/DDBJ whole genome shotgun (WGS) entry which is preliminary data.</text>
</comment>
<proteinExistence type="predicted"/>
<dbReference type="EMBL" id="JADKBR010000022">
    <property type="protein sequence ID" value="MBK8892117.1"/>
    <property type="molecule type" value="Genomic_DNA"/>
</dbReference>
<dbReference type="Proteomes" id="UP000808146">
    <property type="component" value="Unassembled WGS sequence"/>
</dbReference>
<dbReference type="AlphaFoldDB" id="A0A9D7LQH6"/>
<feature type="compositionally biased region" description="Basic and acidic residues" evidence="1">
    <location>
        <begin position="39"/>
        <end position="50"/>
    </location>
</feature>
<gene>
    <name evidence="2" type="ORF">IPN75_17945</name>
</gene>
<feature type="region of interest" description="Disordered" evidence="1">
    <location>
        <begin position="22"/>
        <end position="52"/>
    </location>
</feature>
<name>A0A9D7LQH6_9RHOO</name>
<reference evidence="2" key="1">
    <citation type="submission" date="2020-10" db="EMBL/GenBank/DDBJ databases">
        <title>Connecting structure to function with the recovery of over 1000 high-quality activated sludge metagenome-assembled genomes encoding full-length rRNA genes using long-read sequencing.</title>
        <authorList>
            <person name="Singleton C.M."/>
            <person name="Petriglieri F."/>
            <person name="Kristensen J.M."/>
            <person name="Kirkegaard R.H."/>
            <person name="Michaelsen T.Y."/>
            <person name="Andersen M.H."/>
            <person name="Karst S.M."/>
            <person name="Dueholm M.S."/>
            <person name="Nielsen P.H."/>
            <person name="Albertsen M."/>
        </authorList>
    </citation>
    <scope>NUCLEOTIDE SEQUENCE</scope>
    <source>
        <strain evidence="2">OdNE_18-Q3-R46-58_BAT3C.305</strain>
    </source>
</reference>
<accession>A0A9D7LQH6</accession>
<sequence length="80" mass="8443">MARSRDGRRLQVDDQVAGVVRHLDQEGQRVPPPGGARNSLDKTGRPRHPAEGGGILLEEAEFLAALAVSSVATGDDAGTW</sequence>
<evidence type="ECO:0000256" key="1">
    <source>
        <dbReference type="SAM" id="MobiDB-lite"/>
    </source>
</evidence>
<protein>
    <submittedName>
        <fullName evidence="2">Uncharacterized protein</fullName>
    </submittedName>
</protein>
<organism evidence="2 3">
    <name type="scientific">Candidatus Dechloromonas phosphorivorans</name>
    <dbReference type="NCBI Taxonomy" id="2899244"/>
    <lineage>
        <taxon>Bacteria</taxon>
        <taxon>Pseudomonadati</taxon>
        <taxon>Pseudomonadota</taxon>
        <taxon>Betaproteobacteria</taxon>
        <taxon>Rhodocyclales</taxon>
        <taxon>Azonexaceae</taxon>
        <taxon>Dechloromonas</taxon>
    </lineage>
</organism>